<dbReference type="Proteomes" id="UP000711488">
    <property type="component" value="Unassembled WGS sequence"/>
</dbReference>
<organism evidence="1">
    <name type="scientific">Hyalella azteca</name>
    <name type="common">Amphipod</name>
    <dbReference type="NCBI Taxonomy" id="294128"/>
    <lineage>
        <taxon>Eukaryota</taxon>
        <taxon>Metazoa</taxon>
        <taxon>Ecdysozoa</taxon>
        <taxon>Arthropoda</taxon>
        <taxon>Crustacea</taxon>
        <taxon>Multicrustacea</taxon>
        <taxon>Malacostraca</taxon>
        <taxon>Eumalacostraca</taxon>
        <taxon>Peracarida</taxon>
        <taxon>Amphipoda</taxon>
        <taxon>Senticaudata</taxon>
        <taxon>Talitrida</taxon>
        <taxon>Talitroidea</taxon>
        <taxon>Hyalellidae</taxon>
        <taxon>Hyalella</taxon>
    </lineage>
</organism>
<reference evidence="1" key="3">
    <citation type="submission" date="2019-06" db="EMBL/GenBank/DDBJ databases">
        <authorList>
            <person name="Poynton C."/>
            <person name="Hasenbein S."/>
            <person name="Benoit J.B."/>
            <person name="Sepulveda M.S."/>
            <person name="Poelchau M.F."/>
            <person name="Murali S.C."/>
            <person name="Chen S."/>
            <person name="Glastad K.M."/>
            <person name="Werren J.H."/>
            <person name="Vineis J.H."/>
            <person name="Bowen J.L."/>
            <person name="Friedrich M."/>
            <person name="Jones J."/>
            <person name="Robertson H.M."/>
            <person name="Feyereisen R."/>
            <person name="Mechler-Hickson A."/>
            <person name="Mathers N."/>
            <person name="Lee C.E."/>
            <person name="Colbourne J.K."/>
            <person name="Biales A."/>
            <person name="Johnston J.S."/>
            <person name="Wellborn G.A."/>
            <person name="Rosendale A.J."/>
            <person name="Cridge A.G."/>
            <person name="Munoz-Torres M.C."/>
            <person name="Bain P.A."/>
            <person name="Manny A.R."/>
            <person name="Major K.M."/>
            <person name="Lambert F.N."/>
            <person name="Vulpe C.D."/>
            <person name="Tuck P."/>
            <person name="Blalock B.J."/>
            <person name="Lin Y.-Y."/>
            <person name="Smith M.E."/>
            <person name="Ochoa-Acuna H."/>
            <person name="Chen M.-J.M."/>
            <person name="Childers C.P."/>
            <person name="Qu J."/>
            <person name="Dugan S."/>
            <person name="Lee S.L."/>
            <person name="Chao H."/>
            <person name="Dinh H."/>
            <person name="Han Y."/>
            <person name="Doddapaneni H."/>
            <person name="Worley K.C."/>
            <person name="Muzny D.M."/>
            <person name="Gibbs R.A."/>
            <person name="Richards S."/>
        </authorList>
    </citation>
    <scope>NUCLEOTIDE SEQUENCE</scope>
    <source>
        <strain evidence="1">HAZT.00-mixed</strain>
        <tissue evidence="1">Whole organism</tissue>
    </source>
</reference>
<dbReference type="SUPFAM" id="SSF56219">
    <property type="entry name" value="DNase I-like"/>
    <property type="match status" value="1"/>
</dbReference>
<reference evidence="1" key="2">
    <citation type="journal article" date="2018" name="Environ. Sci. Technol.">
        <title>The Toxicogenome of Hyalella azteca: A Model for Sediment Ecotoxicology and Evolutionary Toxicology.</title>
        <authorList>
            <person name="Poynton H.C."/>
            <person name="Hasenbein S."/>
            <person name="Benoit J.B."/>
            <person name="Sepulveda M.S."/>
            <person name="Poelchau M.F."/>
            <person name="Hughes D.S.T."/>
            <person name="Murali S.C."/>
            <person name="Chen S."/>
            <person name="Glastad K.M."/>
            <person name="Goodisman M.A.D."/>
            <person name="Werren J.H."/>
            <person name="Vineis J.H."/>
            <person name="Bowen J.L."/>
            <person name="Friedrich M."/>
            <person name="Jones J."/>
            <person name="Robertson H.M."/>
            <person name="Feyereisen R."/>
            <person name="Mechler-Hickson A."/>
            <person name="Mathers N."/>
            <person name="Lee C.E."/>
            <person name="Colbourne J.K."/>
            <person name="Biales A."/>
            <person name="Johnston J.S."/>
            <person name="Wellborn G.A."/>
            <person name="Rosendale A.J."/>
            <person name="Cridge A.G."/>
            <person name="Munoz-Torres M.C."/>
            <person name="Bain P.A."/>
            <person name="Manny A.R."/>
            <person name="Major K.M."/>
            <person name="Lambert F.N."/>
            <person name="Vulpe C.D."/>
            <person name="Tuck P."/>
            <person name="Blalock B.J."/>
            <person name="Lin Y.Y."/>
            <person name="Smith M.E."/>
            <person name="Ochoa-Acuna H."/>
            <person name="Chen M.M."/>
            <person name="Childers C.P."/>
            <person name="Qu J."/>
            <person name="Dugan S."/>
            <person name="Lee S.L."/>
            <person name="Chao H."/>
            <person name="Dinh H."/>
            <person name="Han Y."/>
            <person name="Doddapaneni H."/>
            <person name="Worley K.C."/>
            <person name="Muzny D.M."/>
            <person name="Gibbs R.A."/>
            <person name="Richards S."/>
        </authorList>
    </citation>
    <scope>NUCLEOTIDE SEQUENCE</scope>
    <source>
        <strain evidence="1">HAZT.00-mixed</strain>
        <tissue evidence="1">Whole organism</tissue>
    </source>
</reference>
<evidence type="ECO:0008006" key="2">
    <source>
        <dbReference type="Google" id="ProtNLM"/>
    </source>
</evidence>
<comment type="caution">
    <text evidence="1">The sequence shown here is derived from an EMBL/GenBank/DDBJ whole genome shotgun (WGS) entry which is preliminary data.</text>
</comment>
<reference evidence="1" key="1">
    <citation type="submission" date="2014-08" db="EMBL/GenBank/DDBJ databases">
        <authorList>
            <person name="Murali S."/>
            <person name="Richards S."/>
            <person name="Bandaranaike D."/>
            <person name="Bellair M."/>
            <person name="Blankenburg K."/>
            <person name="Chao H."/>
            <person name="Dinh H."/>
            <person name="Doddapaneni H."/>
            <person name="Dugan-Rocha S."/>
            <person name="Elkadiri S."/>
            <person name="Gnanaolivu R."/>
            <person name="Hughes D."/>
            <person name="Lee S."/>
            <person name="Li M."/>
            <person name="Ming W."/>
            <person name="Munidasa M."/>
            <person name="Muniz J."/>
            <person name="Nguyen L."/>
            <person name="Osuji N."/>
            <person name="Pu L.-L."/>
            <person name="Puazo M."/>
            <person name="Skinner E."/>
            <person name="Qu C."/>
            <person name="Quiroz J."/>
            <person name="Raj R."/>
            <person name="Weissenberger G."/>
            <person name="Xin Y."/>
            <person name="Zou X."/>
            <person name="Han Y."/>
            <person name="Worley K."/>
            <person name="Muzny D."/>
            <person name="Gibbs R."/>
        </authorList>
    </citation>
    <scope>NUCLEOTIDE SEQUENCE</scope>
    <source>
        <strain evidence="1">HAZT.00-mixed</strain>
        <tissue evidence="1">Whole organism</tissue>
    </source>
</reference>
<evidence type="ECO:0000313" key="1">
    <source>
        <dbReference type="EMBL" id="KAA0200323.1"/>
    </source>
</evidence>
<dbReference type="AlphaFoldDB" id="A0A6A0H635"/>
<accession>A0A6A0H635</accession>
<sequence>MPLQSVFLWNARGLMTKLSELKLFLSHPTPSVVCITETHLENWHSPRFPGYMIYRQDRADGYGGLLILVSAHLQQRAADLEPIADGQMQTLAVDTAHMGSWSKILLFYNPCLPITQTEFEHYFSHFPSLGLRISSVAILMPIIHFGAAHIPSQTGQESLFNAVSKTPLLLPNTPGVPTRLDPHSGTGSVLDLFFGSSPYFPYSVSLGLDLGSDHTLLLKSTPQQTPRIKSVPQWSLPQRTRTQEWDSWAVALSNRSIPQGNTPQ</sequence>
<proteinExistence type="predicted"/>
<name>A0A6A0H635_HYAAZ</name>
<dbReference type="EMBL" id="JQDR03006394">
    <property type="protein sequence ID" value="KAA0200323.1"/>
    <property type="molecule type" value="Genomic_DNA"/>
</dbReference>
<dbReference type="InterPro" id="IPR036691">
    <property type="entry name" value="Endo/exonu/phosph_ase_sf"/>
</dbReference>
<dbReference type="Gene3D" id="3.60.10.10">
    <property type="entry name" value="Endonuclease/exonuclease/phosphatase"/>
    <property type="match status" value="1"/>
</dbReference>
<gene>
    <name evidence="1" type="ORF">HAZT_HAZT007261</name>
</gene>
<protein>
    <recommendedName>
        <fullName evidence="2">Endonuclease/exonuclease/phosphatase domain-containing protein</fullName>
    </recommendedName>
</protein>